<proteinExistence type="predicted"/>
<accession>A0A2U1Q3E3</accession>
<dbReference type="STRING" id="35608.A0A2U1Q3E3"/>
<dbReference type="InterPro" id="IPR045012">
    <property type="entry name" value="NLP"/>
</dbReference>
<dbReference type="Pfam" id="PF22922">
    <property type="entry name" value="GAF_NLP"/>
    <property type="match status" value="1"/>
</dbReference>
<dbReference type="PROSITE" id="PS51745">
    <property type="entry name" value="PB1"/>
    <property type="match status" value="1"/>
</dbReference>
<feature type="domain" description="PB1" evidence="1">
    <location>
        <begin position="487"/>
        <end position="572"/>
    </location>
</feature>
<dbReference type="EMBL" id="PKPP01000456">
    <property type="protein sequence ID" value="PWA92544.1"/>
    <property type="molecule type" value="Genomic_DNA"/>
</dbReference>
<dbReference type="InterPro" id="IPR055081">
    <property type="entry name" value="NLP1-9_GAF"/>
</dbReference>
<evidence type="ECO:0000313" key="2">
    <source>
        <dbReference type="EMBL" id="PWA92544.1"/>
    </source>
</evidence>
<dbReference type="AlphaFoldDB" id="A0A2U1Q3E3"/>
<sequence length="572" mass="64832">MDLLAHLKSADSSGGGESSGFGSDMISNKISMEKPTLAFSGEERYLTPLWVSRKADELYDPSQDGFELRAGNIIHEKMKTVLKMLVFREQQVLVQFWSPRVVGKHRLLTTIDQPFGLGVVNEGLCSYRRDSESKCHVADKDHDEEDLSPPARVFRLGLPEWTSDVTNYLPKDFPQQECAIRCNLNGYLALPVFNLTTGSRVGVIELLTSSKHPSFAYEVQQFQRALKTQNLTCQQVSDGPVSDVINEGRRNELEKIFGILSIVCDYYRLPLGQTWVVSSLSTIASHEQVLRMSCNSFDSTCLGKVCMSTCGLPYYVKDLGLWPFLEACMERHLDKFCGLVGRAFLSRGSCFCKDVTKLSEEEYPLVHFARMHGITSSFAIHLHSVESNHDYVLEFFLPSHMKDIKHVLNLVQLLKQYFEAASRFELGDKSFIEVVGPLMDLWVNIQPDIMDTCSDAPDIARTNFVDVPDECSSTNLGRKCKRGSKNMVYVKATYGENSKGFWFSISSGLWKLKSKVAKRFKLKRQMICLKYWDEDNDLILFSSNDDLEFAKIASGDNKRINLICESLRHHVD</sequence>
<dbReference type="GO" id="GO:0003700">
    <property type="term" value="F:DNA-binding transcription factor activity"/>
    <property type="evidence" value="ECO:0007669"/>
    <property type="project" value="InterPro"/>
</dbReference>
<dbReference type="PANTHER" id="PTHR32002:SF35">
    <property type="entry name" value="PROTEIN NLP6"/>
    <property type="match status" value="1"/>
</dbReference>
<organism evidence="2 3">
    <name type="scientific">Artemisia annua</name>
    <name type="common">Sweet wormwood</name>
    <dbReference type="NCBI Taxonomy" id="35608"/>
    <lineage>
        <taxon>Eukaryota</taxon>
        <taxon>Viridiplantae</taxon>
        <taxon>Streptophyta</taxon>
        <taxon>Embryophyta</taxon>
        <taxon>Tracheophyta</taxon>
        <taxon>Spermatophyta</taxon>
        <taxon>Magnoliopsida</taxon>
        <taxon>eudicotyledons</taxon>
        <taxon>Gunneridae</taxon>
        <taxon>Pentapetalae</taxon>
        <taxon>asterids</taxon>
        <taxon>campanulids</taxon>
        <taxon>Asterales</taxon>
        <taxon>Asteraceae</taxon>
        <taxon>Asteroideae</taxon>
        <taxon>Anthemideae</taxon>
        <taxon>Artemisiinae</taxon>
        <taxon>Artemisia</taxon>
    </lineage>
</organism>
<dbReference type="PANTHER" id="PTHR32002">
    <property type="entry name" value="PROTEIN NLP8"/>
    <property type="match status" value="1"/>
</dbReference>
<dbReference type="SUPFAM" id="SSF54277">
    <property type="entry name" value="CAD &amp; PB1 domains"/>
    <property type="match status" value="1"/>
</dbReference>
<protein>
    <submittedName>
        <fullName evidence="2">NIN-like protein</fullName>
    </submittedName>
</protein>
<dbReference type="InterPro" id="IPR000270">
    <property type="entry name" value="PB1_dom"/>
</dbReference>
<reference evidence="2 3" key="1">
    <citation type="journal article" date="2018" name="Mol. Plant">
        <title>The genome of Artemisia annua provides insight into the evolution of Asteraceae family and artemisinin biosynthesis.</title>
        <authorList>
            <person name="Shen Q."/>
            <person name="Zhang L."/>
            <person name="Liao Z."/>
            <person name="Wang S."/>
            <person name="Yan T."/>
            <person name="Shi P."/>
            <person name="Liu M."/>
            <person name="Fu X."/>
            <person name="Pan Q."/>
            <person name="Wang Y."/>
            <person name="Lv Z."/>
            <person name="Lu X."/>
            <person name="Zhang F."/>
            <person name="Jiang W."/>
            <person name="Ma Y."/>
            <person name="Chen M."/>
            <person name="Hao X."/>
            <person name="Li L."/>
            <person name="Tang Y."/>
            <person name="Lv G."/>
            <person name="Zhou Y."/>
            <person name="Sun X."/>
            <person name="Brodelius P.E."/>
            <person name="Rose J.K.C."/>
            <person name="Tang K."/>
        </authorList>
    </citation>
    <scope>NUCLEOTIDE SEQUENCE [LARGE SCALE GENOMIC DNA]</scope>
    <source>
        <strain evidence="3">cv. Huhao1</strain>
        <tissue evidence="2">Leaf</tissue>
    </source>
</reference>
<dbReference type="Proteomes" id="UP000245207">
    <property type="component" value="Unassembled WGS sequence"/>
</dbReference>
<evidence type="ECO:0000259" key="1">
    <source>
        <dbReference type="PROSITE" id="PS51745"/>
    </source>
</evidence>
<comment type="caution">
    <text evidence="2">The sequence shown here is derived from an EMBL/GenBank/DDBJ whole genome shotgun (WGS) entry which is preliminary data.</text>
</comment>
<dbReference type="Gene3D" id="3.10.20.90">
    <property type="entry name" value="Phosphatidylinositol 3-kinase Catalytic Subunit, Chain A, domain 1"/>
    <property type="match status" value="1"/>
</dbReference>
<dbReference type="CDD" id="cd05992">
    <property type="entry name" value="PB1"/>
    <property type="match status" value="1"/>
</dbReference>
<dbReference type="SMART" id="SM00666">
    <property type="entry name" value="PB1"/>
    <property type="match status" value="1"/>
</dbReference>
<name>A0A2U1Q3E3_ARTAN</name>
<dbReference type="OrthoDB" id="1693830at2759"/>
<keyword evidence="3" id="KW-1185">Reference proteome</keyword>
<dbReference type="Pfam" id="PF00564">
    <property type="entry name" value="PB1"/>
    <property type="match status" value="1"/>
</dbReference>
<evidence type="ECO:0000313" key="3">
    <source>
        <dbReference type="Proteomes" id="UP000245207"/>
    </source>
</evidence>
<dbReference type="InterPro" id="IPR053793">
    <property type="entry name" value="PB1-like"/>
</dbReference>
<gene>
    <name evidence="2" type="ORF">CTI12_AA078830</name>
</gene>